<feature type="transmembrane region" description="Helical" evidence="1">
    <location>
        <begin position="79"/>
        <end position="107"/>
    </location>
</feature>
<evidence type="ECO:0000313" key="2">
    <source>
        <dbReference type="EMBL" id="KDO30850.1"/>
    </source>
</evidence>
<evidence type="ECO:0000256" key="1">
    <source>
        <dbReference type="SAM" id="Phobius"/>
    </source>
</evidence>
<reference evidence="2 3" key="1">
    <citation type="journal article" date="2013" name="PLoS Genet.">
        <title>Distinctive expansion of potential virulence genes in the genome of the oomycete fish pathogen Saprolegnia parasitica.</title>
        <authorList>
            <person name="Jiang R.H."/>
            <person name="de Bruijn I."/>
            <person name="Haas B.J."/>
            <person name="Belmonte R."/>
            <person name="Lobach L."/>
            <person name="Christie J."/>
            <person name="van den Ackerveken G."/>
            <person name="Bottin A."/>
            <person name="Bulone V."/>
            <person name="Diaz-Moreno S.M."/>
            <person name="Dumas B."/>
            <person name="Fan L."/>
            <person name="Gaulin E."/>
            <person name="Govers F."/>
            <person name="Grenville-Briggs L.J."/>
            <person name="Horner N.R."/>
            <person name="Levin J.Z."/>
            <person name="Mammella M."/>
            <person name="Meijer H.J."/>
            <person name="Morris P."/>
            <person name="Nusbaum C."/>
            <person name="Oome S."/>
            <person name="Phillips A.J."/>
            <person name="van Rooyen D."/>
            <person name="Rzeszutek E."/>
            <person name="Saraiva M."/>
            <person name="Secombes C.J."/>
            <person name="Seidl M.F."/>
            <person name="Snel B."/>
            <person name="Stassen J.H."/>
            <person name="Sykes S."/>
            <person name="Tripathy S."/>
            <person name="van den Berg H."/>
            <person name="Vega-Arreguin J.C."/>
            <person name="Wawra S."/>
            <person name="Young S.K."/>
            <person name="Zeng Q."/>
            <person name="Dieguez-Uribeondo J."/>
            <person name="Russ C."/>
            <person name="Tyler B.M."/>
            <person name="van West P."/>
        </authorList>
    </citation>
    <scope>NUCLEOTIDE SEQUENCE [LARGE SCALE GENOMIC DNA]</scope>
    <source>
        <strain evidence="2 3">CBS 223.65</strain>
    </source>
</reference>
<protein>
    <submittedName>
        <fullName evidence="2">Uncharacterized protein</fullName>
    </submittedName>
</protein>
<feature type="transmembrane region" description="Helical" evidence="1">
    <location>
        <begin position="45"/>
        <end position="67"/>
    </location>
</feature>
<accession>A0A067CNN7</accession>
<dbReference type="GeneID" id="24127182"/>
<evidence type="ECO:0000313" key="3">
    <source>
        <dbReference type="Proteomes" id="UP000030745"/>
    </source>
</evidence>
<sequence>MAFKDDVVAYYHLCVPVVIVASLQLQCLFLGVCPGAHSPLLFAPGVPSAIFGVSLASATLLLALALLPSPRLLHAIVSATAAASHFVLASLCLHMVATAADASAVAWTSGSSTLHATFQSPENLRAAMLALNGALAGVQLVVVLVVSCNIVIYGVQLVSYCLSKCTLVA</sequence>
<dbReference type="OrthoDB" id="79606at2759"/>
<dbReference type="RefSeq" id="XP_012198547.1">
    <property type="nucleotide sequence ID" value="XM_012343157.1"/>
</dbReference>
<name>A0A067CNN7_SAPPC</name>
<proteinExistence type="predicted"/>
<keyword evidence="1" id="KW-0472">Membrane</keyword>
<feature type="transmembrane region" description="Helical" evidence="1">
    <location>
        <begin position="7"/>
        <end position="25"/>
    </location>
</feature>
<dbReference type="AlphaFoldDB" id="A0A067CNN7"/>
<dbReference type="EMBL" id="KK583200">
    <property type="protein sequence ID" value="KDO30850.1"/>
    <property type="molecule type" value="Genomic_DNA"/>
</dbReference>
<gene>
    <name evidence="2" type="ORF">SPRG_04751</name>
</gene>
<dbReference type="Proteomes" id="UP000030745">
    <property type="component" value="Unassembled WGS sequence"/>
</dbReference>
<keyword evidence="1" id="KW-1133">Transmembrane helix</keyword>
<dbReference type="VEuPathDB" id="FungiDB:SPRG_04751"/>
<organism evidence="2 3">
    <name type="scientific">Saprolegnia parasitica (strain CBS 223.65)</name>
    <dbReference type="NCBI Taxonomy" id="695850"/>
    <lineage>
        <taxon>Eukaryota</taxon>
        <taxon>Sar</taxon>
        <taxon>Stramenopiles</taxon>
        <taxon>Oomycota</taxon>
        <taxon>Saprolegniomycetes</taxon>
        <taxon>Saprolegniales</taxon>
        <taxon>Saprolegniaceae</taxon>
        <taxon>Saprolegnia</taxon>
    </lineage>
</organism>
<dbReference type="OMA" id="YCISKCT"/>
<feature type="transmembrane region" description="Helical" evidence="1">
    <location>
        <begin position="127"/>
        <end position="155"/>
    </location>
</feature>
<keyword evidence="1" id="KW-0812">Transmembrane</keyword>
<dbReference type="KEGG" id="spar:SPRG_04751"/>
<keyword evidence="3" id="KW-1185">Reference proteome</keyword>